<comment type="caution">
    <text evidence="1">The sequence shown here is derived from an EMBL/GenBank/DDBJ whole genome shotgun (WGS) entry which is preliminary data.</text>
</comment>
<dbReference type="OrthoDB" id="5144223at2"/>
<dbReference type="eggNOG" id="ENOG5031QXX">
    <property type="taxonomic scope" value="Bacteria"/>
</dbReference>
<gene>
    <name evidence="1" type="ORF">MOPEL_003_01000</name>
</gene>
<keyword evidence="2" id="KW-1185">Reference proteome</keyword>
<dbReference type="Proteomes" id="UP000004367">
    <property type="component" value="Unassembled WGS sequence"/>
</dbReference>
<protein>
    <submittedName>
        <fullName evidence="1">Uncharacterized protein</fullName>
    </submittedName>
</protein>
<proteinExistence type="predicted"/>
<accession>H5UMW8</accession>
<evidence type="ECO:0000313" key="1">
    <source>
        <dbReference type="EMBL" id="GAB47076.1"/>
    </source>
</evidence>
<evidence type="ECO:0000313" key="2">
    <source>
        <dbReference type="Proteomes" id="UP000004367"/>
    </source>
</evidence>
<organism evidence="1 2">
    <name type="scientific">Mobilicoccus pelagius NBRC 104925</name>
    <dbReference type="NCBI Taxonomy" id="1089455"/>
    <lineage>
        <taxon>Bacteria</taxon>
        <taxon>Bacillati</taxon>
        <taxon>Actinomycetota</taxon>
        <taxon>Actinomycetes</taxon>
        <taxon>Micrococcales</taxon>
        <taxon>Dermatophilaceae</taxon>
        <taxon>Mobilicoccus</taxon>
    </lineage>
</organism>
<dbReference type="AlphaFoldDB" id="H5UMW8"/>
<dbReference type="STRING" id="1089455.MOPEL_003_01000"/>
<dbReference type="EMBL" id="BAFE01000003">
    <property type="protein sequence ID" value="GAB47076.1"/>
    <property type="molecule type" value="Genomic_DNA"/>
</dbReference>
<dbReference type="RefSeq" id="WP_009480974.1">
    <property type="nucleotide sequence ID" value="NZ_BAFE01000003.1"/>
</dbReference>
<reference evidence="1 2" key="1">
    <citation type="submission" date="2012-02" db="EMBL/GenBank/DDBJ databases">
        <title>Whole genome shotgun sequence of Mobilicoccus pelagius NBRC 104925.</title>
        <authorList>
            <person name="Yoshida Y."/>
            <person name="Hosoyama A."/>
            <person name="Tsuchikane K."/>
            <person name="Katsumata H."/>
            <person name="Yamazaki S."/>
            <person name="Fujita N."/>
        </authorList>
    </citation>
    <scope>NUCLEOTIDE SEQUENCE [LARGE SCALE GENOMIC DNA]</scope>
    <source>
        <strain evidence="1 2">NBRC 104925</strain>
    </source>
</reference>
<sequence length="214" mass="23317">MRIVIVDTGRGRTPETVAGWREQLGLVEGDELAAVSWQHPRVALPLVEHLVFGPTLDWSRPEPVHPNITRPRLSRGVLRSPLAALPRTHPRRVLAAVGRRTGRLTRPVTRRVFARTGHPLDVVSSSAPLGQALRRRLAVKSDGVATDFSIAVARSQEAAALTTWADVLVPVDLRSRKAAWVLARRVAGPAVPSDVTAAARVVRELRDAPAVTRD</sequence>
<name>H5UMW8_9MICO</name>